<evidence type="ECO:0000313" key="3">
    <source>
        <dbReference type="Proteomes" id="UP001209076"/>
    </source>
</evidence>
<dbReference type="RefSeq" id="WP_262095970.1">
    <property type="nucleotide sequence ID" value="NZ_JAOEGN010000005.1"/>
</dbReference>
<keyword evidence="3" id="KW-1185">Reference proteome</keyword>
<dbReference type="PANTHER" id="PTHR24273">
    <property type="entry name" value="FI04643P-RELATED"/>
    <property type="match status" value="1"/>
</dbReference>
<keyword evidence="1" id="KW-0472">Membrane</keyword>
<dbReference type="Gene3D" id="2.60.40.10">
    <property type="entry name" value="Immunoglobulins"/>
    <property type="match status" value="3"/>
</dbReference>
<keyword evidence="1" id="KW-1133">Transmembrane helix</keyword>
<dbReference type="EMBL" id="JAOEGN010000005">
    <property type="protein sequence ID" value="MCU0104721.1"/>
    <property type="molecule type" value="Genomic_DNA"/>
</dbReference>
<dbReference type="Proteomes" id="UP001209076">
    <property type="component" value="Unassembled WGS sequence"/>
</dbReference>
<proteinExistence type="predicted"/>
<feature type="transmembrane region" description="Helical" evidence="1">
    <location>
        <begin position="505"/>
        <end position="527"/>
    </location>
</feature>
<keyword evidence="1" id="KW-0812">Transmembrane</keyword>
<comment type="caution">
    <text evidence="2">The sequence shown here is derived from an EMBL/GenBank/DDBJ whole genome shotgun (WGS) entry which is preliminary data.</text>
</comment>
<protein>
    <submittedName>
        <fullName evidence="2">DUF5011 domain-containing protein</fullName>
    </submittedName>
</protein>
<dbReference type="PANTHER" id="PTHR24273:SF32">
    <property type="entry name" value="HYALIN"/>
    <property type="match status" value="1"/>
</dbReference>
<evidence type="ECO:0000313" key="2">
    <source>
        <dbReference type="EMBL" id="MCU0104721.1"/>
    </source>
</evidence>
<organism evidence="2 3">
    <name type="scientific">Paracholeplasma vituli</name>
    <dbReference type="NCBI Taxonomy" id="69473"/>
    <lineage>
        <taxon>Bacteria</taxon>
        <taxon>Bacillati</taxon>
        <taxon>Mycoplasmatota</taxon>
        <taxon>Mollicutes</taxon>
        <taxon>Acholeplasmatales</taxon>
        <taxon>Acholeplasmataceae</taxon>
        <taxon>Paracholeplasma</taxon>
    </lineage>
</organism>
<sequence>MKKLLTLVLTIFVSVLSILAITPRINAANVPGWYFMNNKYYLDISSSANGTFNPNLLPPEYSGTIVQLPQGWTSMKLYQSNGTLLQDLVADYVAVPGGDTYVQIDFVGSNFLLYFDYNVSSSYEYSKNASYKLEVEAPNIDNYRPAISGQEEFVTSVDAPKDVNYFKSTLKAIDETDGDITANIYVKTDNYTTNKTVLGRYNIVFGVKDAAQNESTLEVWVTVGDFTQPVINGNSSKVQISYTQTYNISSFKSTLTVSDNYYTLNNSNIVIESDAYTSNKTNLGTYNIVFAVTDGSSNKGTFTKQIEVIDDIAPVFSGPATLIKNNNANLSVSEIKAQLTATDAKEGNKTPQIVVKQDNFTGNGHKVGSYTIIFEVADSKGNTATHTVTVNVSDKLGAVWYIQDGVSIKLVPPATLTRQQMIDLLIATGQINITSQTSFNFVHDEYTGNEETPGVYAMSLMLRDTAGNEDVHSFALVVLEADEGEDTIVIEDPNGSFFEKYQTEIYYVGGALVLMISIFGLVAFYKAQVKASKRNRRRYR</sequence>
<reference evidence="3" key="1">
    <citation type="submission" date="2023-07" db="EMBL/GenBank/DDBJ databases">
        <title>Novel Mycoplasma species identified in domestic and wild animals.</title>
        <authorList>
            <person name="Volokhov D.V."/>
            <person name="Furtak V.A."/>
            <person name="Zagorodnyaya T.A."/>
        </authorList>
    </citation>
    <scope>NUCLEOTIDE SEQUENCE [LARGE SCALE GENOMIC DNA]</scope>
    <source>
        <strain evidence="3">92-19</strain>
    </source>
</reference>
<dbReference type="InterPro" id="IPR013783">
    <property type="entry name" value="Ig-like_fold"/>
</dbReference>
<evidence type="ECO:0000256" key="1">
    <source>
        <dbReference type="SAM" id="Phobius"/>
    </source>
</evidence>
<accession>A0ABT2PUU2</accession>
<name>A0ABT2PUU2_9MOLU</name>
<gene>
    <name evidence="2" type="ORF">N7603_03530</name>
</gene>